<name>A0ABR4AK73_9LECA</name>
<dbReference type="EMBL" id="JBEFKJ010000010">
    <property type="protein sequence ID" value="KAL2043823.1"/>
    <property type="molecule type" value="Genomic_DNA"/>
</dbReference>
<sequence length="106" mass="11785">MARYCWPAREAAGLAGVCRHEFADQYVRDCLRLLCSAIFDTYGKAHIRSIIAYSIGHTRLFPPSKIYPLLIKQKSSFSNLGTDIDIAARLSANHDPPCQQSATSLI</sequence>
<keyword evidence="2" id="KW-1185">Reference proteome</keyword>
<proteinExistence type="predicted"/>
<dbReference type="Proteomes" id="UP001590950">
    <property type="component" value="Unassembled WGS sequence"/>
</dbReference>
<reference evidence="1 2" key="1">
    <citation type="submission" date="2024-09" db="EMBL/GenBank/DDBJ databases">
        <title>Rethinking Asexuality: The Enigmatic Case of Functional Sexual Genes in Lepraria (Stereocaulaceae).</title>
        <authorList>
            <person name="Doellman M."/>
            <person name="Sun Y."/>
            <person name="Barcenas-Pena A."/>
            <person name="Lumbsch H.T."/>
            <person name="Grewe F."/>
        </authorList>
    </citation>
    <scope>NUCLEOTIDE SEQUENCE [LARGE SCALE GENOMIC DNA]</scope>
    <source>
        <strain evidence="1 2">Mercado 3170</strain>
    </source>
</reference>
<organism evidence="1 2">
    <name type="scientific">Stereocaulon virgatum</name>
    <dbReference type="NCBI Taxonomy" id="373712"/>
    <lineage>
        <taxon>Eukaryota</taxon>
        <taxon>Fungi</taxon>
        <taxon>Dikarya</taxon>
        <taxon>Ascomycota</taxon>
        <taxon>Pezizomycotina</taxon>
        <taxon>Lecanoromycetes</taxon>
        <taxon>OSLEUM clade</taxon>
        <taxon>Lecanoromycetidae</taxon>
        <taxon>Lecanorales</taxon>
        <taxon>Lecanorineae</taxon>
        <taxon>Stereocaulaceae</taxon>
        <taxon>Stereocaulon</taxon>
    </lineage>
</organism>
<accession>A0ABR4AK73</accession>
<gene>
    <name evidence="1" type="ORF">N7G274_003343</name>
</gene>
<evidence type="ECO:0000313" key="1">
    <source>
        <dbReference type="EMBL" id="KAL2043823.1"/>
    </source>
</evidence>
<protein>
    <submittedName>
        <fullName evidence="1">Uncharacterized protein</fullName>
    </submittedName>
</protein>
<evidence type="ECO:0000313" key="2">
    <source>
        <dbReference type="Proteomes" id="UP001590950"/>
    </source>
</evidence>
<comment type="caution">
    <text evidence="1">The sequence shown here is derived from an EMBL/GenBank/DDBJ whole genome shotgun (WGS) entry which is preliminary data.</text>
</comment>